<evidence type="ECO:0000256" key="1">
    <source>
        <dbReference type="SAM" id="MobiDB-lite"/>
    </source>
</evidence>
<name>A0A8X6X7L7_9ARAC</name>
<sequence>MASDFEVSISMPKSSCGYRFWIPKKYPMVQNKEDCLCWTMRSWGPVEENGKKGAISEDGPDSNVPGKRKCIPLPPEVTSESEKSRFLRFNETPPHNALRPGSI</sequence>
<dbReference type="AlphaFoldDB" id="A0A8X6X7L7"/>
<reference evidence="2" key="1">
    <citation type="submission" date="2020-08" db="EMBL/GenBank/DDBJ databases">
        <title>Multicomponent nature underlies the extraordinary mechanical properties of spider dragline silk.</title>
        <authorList>
            <person name="Kono N."/>
            <person name="Nakamura H."/>
            <person name="Mori M."/>
            <person name="Yoshida Y."/>
            <person name="Ohtoshi R."/>
            <person name="Malay A.D."/>
            <person name="Moran D.A.P."/>
            <person name="Tomita M."/>
            <person name="Numata K."/>
            <person name="Arakawa K."/>
        </authorList>
    </citation>
    <scope>NUCLEOTIDE SEQUENCE</scope>
</reference>
<dbReference type="Proteomes" id="UP000886998">
    <property type="component" value="Unassembled WGS sequence"/>
</dbReference>
<keyword evidence="3" id="KW-1185">Reference proteome</keyword>
<organism evidence="2 3">
    <name type="scientific">Trichonephila inaurata madagascariensis</name>
    <dbReference type="NCBI Taxonomy" id="2747483"/>
    <lineage>
        <taxon>Eukaryota</taxon>
        <taxon>Metazoa</taxon>
        <taxon>Ecdysozoa</taxon>
        <taxon>Arthropoda</taxon>
        <taxon>Chelicerata</taxon>
        <taxon>Arachnida</taxon>
        <taxon>Araneae</taxon>
        <taxon>Araneomorphae</taxon>
        <taxon>Entelegynae</taxon>
        <taxon>Araneoidea</taxon>
        <taxon>Nephilidae</taxon>
        <taxon>Trichonephila</taxon>
        <taxon>Trichonephila inaurata</taxon>
    </lineage>
</organism>
<feature type="region of interest" description="Disordered" evidence="1">
    <location>
        <begin position="48"/>
        <end position="103"/>
    </location>
</feature>
<evidence type="ECO:0000313" key="3">
    <source>
        <dbReference type="Proteomes" id="UP000886998"/>
    </source>
</evidence>
<evidence type="ECO:0000313" key="2">
    <source>
        <dbReference type="EMBL" id="GFY48373.1"/>
    </source>
</evidence>
<protein>
    <submittedName>
        <fullName evidence="2">Uncharacterized protein</fullName>
    </submittedName>
</protein>
<gene>
    <name evidence="2" type="ORF">TNIN_234061</name>
</gene>
<comment type="caution">
    <text evidence="2">The sequence shown here is derived from an EMBL/GenBank/DDBJ whole genome shotgun (WGS) entry which is preliminary data.</text>
</comment>
<proteinExistence type="predicted"/>
<accession>A0A8X6X7L7</accession>
<dbReference type="EMBL" id="BMAV01006405">
    <property type="protein sequence ID" value="GFY48373.1"/>
    <property type="molecule type" value="Genomic_DNA"/>
</dbReference>